<evidence type="ECO:0000256" key="1">
    <source>
        <dbReference type="ARBA" id="ARBA00006484"/>
    </source>
</evidence>
<dbReference type="InterPro" id="IPR020904">
    <property type="entry name" value="Sc_DH/Rdtase_CS"/>
</dbReference>
<comment type="similarity">
    <text evidence="1">Belongs to the short-chain dehydrogenases/reductases (SDR) family.</text>
</comment>
<protein>
    <submittedName>
        <fullName evidence="3">3-oxoacyl-ACP reductase</fullName>
    </submittedName>
</protein>
<dbReference type="PRINTS" id="PR00081">
    <property type="entry name" value="GDHRDH"/>
</dbReference>
<dbReference type="Gene3D" id="3.40.50.720">
    <property type="entry name" value="NAD(P)-binding Rossmann-like Domain"/>
    <property type="match status" value="1"/>
</dbReference>
<evidence type="ECO:0000256" key="2">
    <source>
        <dbReference type="ARBA" id="ARBA00023002"/>
    </source>
</evidence>
<dbReference type="InterPro" id="IPR036291">
    <property type="entry name" value="NAD(P)-bd_dom_sf"/>
</dbReference>
<dbReference type="SUPFAM" id="SSF51735">
    <property type="entry name" value="NAD(P)-binding Rossmann-fold domains"/>
    <property type="match status" value="1"/>
</dbReference>
<reference evidence="3 4" key="1">
    <citation type="journal article" date="2021" name="J. Biosci. Bioeng.">
        <title>Identification and characterization of a chc gene cluster responsible for the aromatization pathway of cyclohexanecarboxylate degradation in Sinomonas cyclohexanicum ATCC 51369.</title>
        <authorList>
            <person name="Yamamoto T."/>
            <person name="Hasegawa Y."/>
            <person name="Lau P.C.K."/>
            <person name="Iwaki H."/>
        </authorList>
    </citation>
    <scope>NUCLEOTIDE SEQUENCE [LARGE SCALE GENOMIC DNA]</scope>
    <source>
        <strain evidence="3 4">ATCC 51369</strain>
    </source>
</reference>
<dbReference type="PANTHER" id="PTHR24321">
    <property type="entry name" value="DEHYDROGENASES, SHORT CHAIN"/>
    <property type="match status" value="1"/>
</dbReference>
<dbReference type="EMBL" id="AP024525">
    <property type="protein sequence ID" value="BCT75238.1"/>
    <property type="molecule type" value="Genomic_DNA"/>
</dbReference>
<name>A0ABM7PT73_SINCY</name>
<accession>A0ABM7PT73</accession>
<dbReference type="InterPro" id="IPR002347">
    <property type="entry name" value="SDR_fam"/>
</dbReference>
<organism evidence="3 4">
    <name type="scientific">Sinomonas cyclohexanicum</name>
    <name type="common">Corynebacterium cyclohexanicum</name>
    <dbReference type="NCBI Taxonomy" id="322009"/>
    <lineage>
        <taxon>Bacteria</taxon>
        <taxon>Bacillati</taxon>
        <taxon>Actinomycetota</taxon>
        <taxon>Actinomycetes</taxon>
        <taxon>Micrococcales</taxon>
        <taxon>Micrococcaceae</taxon>
        <taxon>Sinomonas</taxon>
    </lineage>
</organism>
<gene>
    <name evidence="3" type="ORF">SCMU_10800</name>
</gene>
<keyword evidence="4" id="KW-1185">Reference proteome</keyword>
<dbReference type="Proteomes" id="UP001319861">
    <property type="component" value="Chromosome"/>
</dbReference>
<proteinExistence type="inferred from homology"/>
<sequence>MTAATEATRSALGLTGHRAVVIGASSGMGAATVPVLRAAGARVAAFDLRSTVWPEAVTEAAELTGVVDVTDETTLEDAFALTREALGGVDAVVNCAGILGAVVPGVEETVGDLQRLLNINLLGAFAVSRQALPQMIEQGYGRIVHVASIAGKEGNPQMTGYSASKAGMIAMVKSLGKEYAATGVTVNAIAPASIETPLIQGMAPERREVQKSLIPARRFGTAEEIAHLIRFIVSPEASFTTGFVFDASGGRATY</sequence>
<keyword evidence="2" id="KW-0560">Oxidoreductase</keyword>
<evidence type="ECO:0000313" key="3">
    <source>
        <dbReference type="EMBL" id="BCT75238.1"/>
    </source>
</evidence>
<dbReference type="RefSeq" id="WP_229232002.1">
    <property type="nucleotide sequence ID" value="NZ_AP024525.1"/>
</dbReference>
<dbReference type="PROSITE" id="PS00061">
    <property type="entry name" value="ADH_SHORT"/>
    <property type="match status" value="1"/>
</dbReference>
<dbReference type="Pfam" id="PF13561">
    <property type="entry name" value="adh_short_C2"/>
    <property type="match status" value="1"/>
</dbReference>
<dbReference type="PRINTS" id="PR00080">
    <property type="entry name" value="SDRFAMILY"/>
</dbReference>
<evidence type="ECO:0000313" key="4">
    <source>
        <dbReference type="Proteomes" id="UP001319861"/>
    </source>
</evidence>
<dbReference type="PANTHER" id="PTHR24321:SF15">
    <property type="entry name" value="OXIDOREDUCTASE UCPA"/>
    <property type="match status" value="1"/>
</dbReference>